<evidence type="ECO:0000313" key="2">
    <source>
        <dbReference type="Proteomes" id="UP001165960"/>
    </source>
</evidence>
<dbReference type="EMBL" id="QTSX02006691">
    <property type="protein sequence ID" value="KAJ9052361.1"/>
    <property type="molecule type" value="Genomic_DNA"/>
</dbReference>
<keyword evidence="2" id="KW-1185">Reference proteome</keyword>
<keyword evidence="1" id="KW-0251">Elongation factor</keyword>
<accession>A0ACC2RQN3</accession>
<name>A0ACC2RQN3_9FUNG</name>
<reference evidence="1" key="1">
    <citation type="submission" date="2022-04" db="EMBL/GenBank/DDBJ databases">
        <title>Genome of the entomopathogenic fungus Entomophthora muscae.</title>
        <authorList>
            <person name="Elya C."/>
            <person name="Lovett B.R."/>
            <person name="Lee E."/>
            <person name="Macias A.M."/>
            <person name="Hajek A.E."/>
            <person name="De Bivort B.L."/>
            <person name="Kasson M.T."/>
            <person name="De Fine Licht H.H."/>
            <person name="Stajich J.E."/>
        </authorList>
    </citation>
    <scope>NUCLEOTIDE SEQUENCE</scope>
    <source>
        <strain evidence="1">Berkeley</strain>
    </source>
</reference>
<protein>
    <submittedName>
        <fullName evidence="1">Transcription elongation factor spt4</fullName>
    </submittedName>
</protein>
<dbReference type="Proteomes" id="UP001165960">
    <property type="component" value="Unassembled WGS sequence"/>
</dbReference>
<gene>
    <name evidence="1" type="primary">SPT4_2</name>
    <name evidence="1" type="ORF">DSO57_1035033</name>
</gene>
<keyword evidence="1" id="KW-0648">Protein biosynthesis</keyword>
<sequence length="123" mass="14015">MSSSILPTDKRQLRACLLCALVKNAAQFRTEGCDNCEDVLRMRGRFNRVNECTSSNYQGMLASCNPPQSWVCKFLRIERFEPGIYALKVYGRLPEDVEDELARRKIEYIPRDGSGEAGLAENY</sequence>
<evidence type="ECO:0000313" key="1">
    <source>
        <dbReference type="EMBL" id="KAJ9052361.1"/>
    </source>
</evidence>
<comment type="caution">
    <text evidence="1">The sequence shown here is derived from an EMBL/GenBank/DDBJ whole genome shotgun (WGS) entry which is preliminary data.</text>
</comment>
<proteinExistence type="predicted"/>
<organism evidence="1 2">
    <name type="scientific">Entomophthora muscae</name>
    <dbReference type="NCBI Taxonomy" id="34485"/>
    <lineage>
        <taxon>Eukaryota</taxon>
        <taxon>Fungi</taxon>
        <taxon>Fungi incertae sedis</taxon>
        <taxon>Zoopagomycota</taxon>
        <taxon>Entomophthoromycotina</taxon>
        <taxon>Entomophthoromycetes</taxon>
        <taxon>Entomophthorales</taxon>
        <taxon>Entomophthoraceae</taxon>
        <taxon>Entomophthora</taxon>
    </lineage>
</organism>